<organism evidence="2 3">
    <name type="scientific">Eschrichtius robustus</name>
    <name type="common">California gray whale</name>
    <name type="synonym">Eschrichtius gibbosus</name>
    <dbReference type="NCBI Taxonomy" id="9764"/>
    <lineage>
        <taxon>Eukaryota</taxon>
        <taxon>Metazoa</taxon>
        <taxon>Chordata</taxon>
        <taxon>Craniata</taxon>
        <taxon>Vertebrata</taxon>
        <taxon>Euteleostomi</taxon>
        <taxon>Mammalia</taxon>
        <taxon>Eutheria</taxon>
        <taxon>Laurasiatheria</taxon>
        <taxon>Artiodactyla</taxon>
        <taxon>Whippomorpha</taxon>
        <taxon>Cetacea</taxon>
        <taxon>Mysticeti</taxon>
        <taxon>Eschrichtiidae</taxon>
        <taxon>Eschrichtius</taxon>
    </lineage>
</organism>
<dbReference type="AlphaFoldDB" id="A0AB34HNE8"/>
<keyword evidence="3" id="KW-1185">Reference proteome</keyword>
<evidence type="ECO:0000313" key="3">
    <source>
        <dbReference type="Proteomes" id="UP001159641"/>
    </source>
</evidence>
<sequence length="157" mass="16491">MELLGPYIFLVYAAYNGEVQSALQRMTEKKAVEAFTVGRPGVCGVGVVGGPTYGRRIPALTPFPFRHLALRGTHGPRIPTAFSSTAEPERPAVELTAFKASGAASVGTREPQRRLCTQATAPLSPLNGCVAKAARSNGAASTSASEEPPTRPALRMP</sequence>
<reference evidence="2 3" key="1">
    <citation type="submission" date="2022-11" db="EMBL/GenBank/DDBJ databases">
        <title>Whole genome sequence of Eschrichtius robustus ER-17-0199.</title>
        <authorList>
            <person name="Bruniche-Olsen A."/>
            <person name="Black A.N."/>
            <person name="Fields C.J."/>
            <person name="Walden K."/>
            <person name="Dewoody J.A."/>
        </authorList>
    </citation>
    <scope>NUCLEOTIDE SEQUENCE [LARGE SCALE GENOMIC DNA]</scope>
    <source>
        <strain evidence="2">ER-17-0199</strain>
        <tissue evidence="2">Blubber</tissue>
    </source>
</reference>
<proteinExistence type="predicted"/>
<protein>
    <submittedName>
        <fullName evidence="2">Uncharacterized protein</fullName>
    </submittedName>
</protein>
<evidence type="ECO:0000256" key="1">
    <source>
        <dbReference type="SAM" id="MobiDB-lite"/>
    </source>
</evidence>
<name>A0AB34HNE8_ESCRO</name>
<dbReference type="Proteomes" id="UP001159641">
    <property type="component" value="Unassembled WGS sequence"/>
</dbReference>
<dbReference type="EMBL" id="JAIQCJ010001090">
    <property type="protein sequence ID" value="KAJ8792550.1"/>
    <property type="molecule type" value="Genomic_DNA"/>
</dbReference>
<evidence type="ECO:0000313" key="2">
    <source>
        <dbReference type="EMBL" id="KAJ8792550.1"/>
    </source>
</evidence>
<comment type="caution">
    <text evidence="2">The sequence shown here is derived from an EMBL/GenBank/DDBJ whole genome shotgun (WGS) entry which is preliminary data.</text>
</comment>
<feature type="region of interest" description="Disordered" evidence="1">
    <location>
        <begin position="134"/>
        <end position="157"/>
    </location>
</feature>
<gene>
    <name evidence="2" type="ORF">J1605_019769</name>
</gene>
<accession>A0AB34HNE8</accession>